<evidence type="ECO:0000256" key="1">
    <source>
        <dbReference type="SAM" id="MobiDB-lite"/>
    </source>
</evidence>
<feature type="transmembrane region" description="Helical" evidence="2">
    <location>
        <begin position="12"/>
        <end position="32"/>
    </location>
</feature>
<dbReference type="AlphaFoldDB" id="A0A1J7IDH2"/>
<organism evidence="3 4">
    <name type="scientific">Coniochaeta ligniaria NRRL 30616</name>
    <dbReference type="NCBI Taxonomy" id="1408157"/>
    <lineage>
        <taxon>Eukaryota</taxon>
        <taxon>Fungi</taxon>
        <taxon>Dikarya</taxon>
        <taxon>Ascomycota</taxon>
        <taxon>Pezizomycotina</taxon>
        <taxon>Sordariomycetes</taxon>
        <taxon>Sordariomycetidae</taxon>
        <taxon>Coniochaetales</taxon>
        <taxon>Coniochaetaceae</taxon>
        <taxon>Coniochaeta</taxon>
    </lineage>
</organism>
<proteinExistence type="predicted"/>
<evidence type="ECO:0008006" key="5">
    <source>
        <dbReference type="Google" id="ProtNLM"/>
    </source>
</evidence>
<dbReference type="InParanoid" id="A0A1J7IDH2"/>
<dbReference type="Proteomes" id="UP000182658">
    <property type="component" value="Unassembled WGS sequence"/>
</dbReference>
<reference evidence="3 4" key="1">
    <citation type="submission" date="2016-10" db="EMBL/GenBank/DDBJ databases">
        <title>Draft genome sequence of Coniochaeta ligniaria NRRL30616, a lignocellulolytic fungus for bioabatement of inhibitors in plant biomass hydrolysates.</title>
        <authorList>
            <consortium name="DOE Joint Genome Institute"/>
            <person name="Jimenez D.J."/>
            <person name="Hector R.E."/>
            <person name="Riley R."/>
            <person name="Sun H."/>
            <person name="Grigoriev I.V."/>
            <person name="Van Elsas J.D."/>
            <person name="Nichols N.N."/>
        </authorList>
    </citation>
    <scope>NUCLEOTIDE SEQUENCE [LARGE SCALE GENOMIC DNA]</scope>
    <source>
        <strain evidence="3 4">NRRL 30616</strain>
    </source>
</reference>
<feature type="compositionally biased region" description="Low complexity" evidence="1">
    <location>
        <begin position="495"/>
        <end position="512"/>
    </location>
</feature>
<feature type="region of interest" description="Disordered" evidence="1">
    <location>
        <begin position="493"/>
        <end position="526"/>
    </location>
</feature>
<accession>A0A1J7IDH2</accession>
<keyword evidence="2" id="KW-0472">Membrane</keyword>
<evidence type="ECO:0000256" key="2">
    <source>
        <dbReference type="SAM" id="Phobius"/>
    </source>
</evidence>
<protein>
    <recommendedName>
        <fullName evidence="5">Modin</fullName>
    </recommendedName>
</protein>
<name>A0A1J7IDH2_9PEZI</name>
<keyword evidence="4" id="KW-1185">Reference proteome</keyword>
<feature type="compositionally biased region" description="Basic and acidic residues" evidence="1">
    <location>
        <begin position="515"/>
        <end position="526"/>
    </location>
</feature>
<dbReference type="OrthoDB" id="5227693at2759"/>
<keyword evidence="2" id="KW-0812">Transmembrane</keyword>
<sequence>MEKRDSSSDAQQTILGVVALVVSGVALFGTILQVAQQYYASAAGYAECGESVMGLWHTSKKRKFRPYELRFEVQFETPVIFVSPPTNNKGPVKDAPIYFIDGSPGSLQNTRTLLPTDDRKHRDELVSRAKQVHTADNERATWVMMLSELQSMEKESQDWQRNQYGQGPPTSQPQAQFIHHTLAVALQSKKRSWDTMPSNVKKPYATTAMCHLLEIAAMLGLHWKEFNRSTDRYRAEGNGYILTGTKVDDLGIVFTFQIYGKSRFHENRVIPVDEVKELCCGYISTIFRRDMDGRRLESTEEEPQDLGILQVGSANDLAEAMVLIGCNTNTANYFRSDKTKHGHLFPGKEFHVTPYVSSTNASRTVAFELVGMLSKNLHIPNSCFRMLPNPTPYHWDKKFFSLRKLLQEYKKKVQDDDITLQTEQVRRLARLAEKVEGELRPGPQDFSIPLLDTLDSAIDECDIFLREHISRELVTMVLREHFQEVLRMVNEDPADATTASTTGNTTDAGSGSRTPRFDDLNSASPEEKQEKFMDIYFAVVLPRVMRQAVEAFRRRKTTRYAPSHHGRDTSTGSAYSAVATPAQSPGARPSPTPVPHETQSHGSGHMLQPLRRADTETLDTQANNIWCTLVFRMLCWLLLHDFHKKDVQISKSELLGSRLPVYVA</sequence>
<gene>
    <name evidence="3" type="ORF">CONLIGDRAFT_583217</name>
</gene>
<feature type="region of interest" description="Disordered" evidence="1">
    <location>
        <begin position="556"/>
        <end position="606"/>
    </location>
</feature>
<evidence type="ECO:0000313" key="3">
    <source>
        <dbReference type="EMBL" id="OIW25339.1"/>
    </source>
</evidence>
<dbReference type="STRING" id="1408157.A0A1J7IDH2"/>
<evidence type="ECO:0000313" key="4">
    <source>
        <dbReference type="Proteomes" id="UP000182658"/>
    </source>
</evidence>
<keyword evidence="2" id="KW-1133">Transmembrane helix</keyword>
<dbReference type="EMBL" id="KV875102">
    <property type="protein sequence ID" value="OIW25339.1"/>
    <property type="molecule type" value="Genomic_DNA"/>
</dbReference>